<dbReference type="SUPFAM" id="SSF88802">
    <property type="entry name" value="Pre-PUA domain"/>
    <property type="match status" value="1"/>
</dbReference>
<evidence type="ECO:0000313" key="10">
    <source>
        <dbReference type="Proteomes" id="UP000094385"/>
    </source>
</evidence>
<organism evidence="9 10">
    <name type="scientific">Lipomyces starkeyi NRRL Y-11557</name>
    <dbReference type="NCBI Taxonomy" id="675824"/>
    <lineage>
        <taxon>Eukaryota</taxon>
        <taxon>Fungi</taxon>
        <taxon>Dikarya</taxon>
        <taxon>Ascomycota</taxon>
        <taxon>Saccharomycotina</taxon>
        <taxon>Lipomycetes</taxon>
        <taxon>Lipomycetales</taxon>
        <taxon>Lipomycetaceae</taxon>
        <taxon>Lipomyces</taxon>
    </lineage>
</organism>
<dbReference type="InterPro" id="IPR015947">
    <property type="entry name" value="PUA-like_sf"/>
</dbReference>
<comment type="similarity">
    <text evidence="2 7">Belongs to the NIP7 family.</text>
</comment>
<feature type="domain" description="PUA" evidence="8">
    <location>
        <begin position="95"/>
        <end position="170"/>
    </location>
</feature>
<dbReference type="GO" id="GO:0003723">
    <property type="term" value="F:RNA binding"/>
    <property type="evidence" value="ECO:0007669"/>
    <property type="project" value="UniProtKB-KW"/>
</dbReference>
<proteinExistence type="inferred from homology"/>
<dbReference type="GO" id="GO:1902626">
    <property type="term" value="P:assembly of large subunit precursor of preribosome"/>
    <property type="evidence" value="ECO:0007669"/>
    <property type="project" value="EnsemblFungi"/>
</dbReference>
<dbReference type="GO" id="GO:0000463">
    <property type="term" value="P:maturation of LSU-rRNA from tricistronic rRNA transcript (SSU-rRNA, 5.8S rRNA, LSU-rRNA)"/>
    <property type="evidence" value="ECO:0007669"/>
    <property type="project" value="EnsemblFungi"/>
</dbReference>
<dbReference type="EMBL" id="KV454293">
    <property type="protein sequence ID" value="ODQ73687.1"/>
    <property type="molecule type" value="Genomic_DNA"/>
</dbReference>
<comment type="subunit">
    <text evidence="7">Interacts with pre-ribosome complex.</text>
</comment>
<keyword evidence="10" id="KW-1185">Reference proteome</keyword>
<evidence type="ECO:0000256" key="4">
    <source>
        <dbReference type="ARBA" id="ARBA00022884"/>
    </source>
</evidence>
<sequence length="181" mass="20733">MRPLTEDETKTVFEKLANYIGRNITHLINRPDDPHCFRLQKDRVYYVRESVMRFATSVGRLELMSLGICLGKFTKTGKFRLHITSLEFLAQYARYKIWIKPNGEMSYLYGNNVLKAHVGKMSDDIPEHSGVVVFAMNDIPMGFGVTAKSTADARRLDPTGIVAFRQSDIGEYLREEDTLFT</sequence>
<evidence type="ECO:0000256" key="3">
    <source>
        <dbReference type="ARBA" id="ARBA00022517"/>
    </source>
</evidence>
<gene>
    <name evidence="9" type="ORF">LIPSTDRAFT_2908</name>
</gene>
<evidence type="ECO:0000259" key="8">
    <source>
        <dbReference type="SMART" id="SM00359"/>
    </source>
</evidence>
<dbReference type="InterPro" id="IPR040598">
    <property type="entry name" value="NIP7_N"/>
</dbReference>
<dbReference type="GO" id="GO:0005737">
    <property type="term" value="C:cytoplasm"/>
    <property type="evidence" value="ECO:0007669"/>
    <property type="project" value="EnsemblFungi"/>
</dbReference>
<name>A0A1E3Q9J8_LIPST</name>
<reference evidence="9 10" key="1">
    <citation type="journal article" date="2016" name="Proc. Natl. Acad. Sci. U.S.A.">
        <title>Comparative genomics of biotechnologically important yeasts.</title>
        <authorList>
            <person name="Riley R."/>
            <person name="Haridas S."/>
            <person name="Wolfe K.H."/>
            <person name="Lopes M.R."/>
            <person name="Hittinger C.T."/>
            <person name="Goeker M."/>
            <person name="Salamov A.A."/>
            <person name="Wisecaver J.H."/>
            <person name="Long T.M."/>
            <person name="Calvey C.H."/>
            <person name="Aerts A.L."/>
            <person name="Barry K.W."/>
            <person name="Choi C."/>
            <person name="Clum A."/>
            <person name="Coughlan A.Y."/>
            <person name="Deshpande S."/>
            <person name="Douglass A.P."/>
            <person name="Hanson S.J."/>
            <person name="Klenk H.-P."/>
            <person name="LaButti K.M."/>
            <person name="Lapidus A."/>
            <person name="Lindquist E.A."/>
            <person name="Lipzen A.M."/>
            <person name="Meier-Kolthoff J.P."/>
            <person name="Ohm R.A."/>
            <person name="Otillar R.P."/>
            <person name="Pangilinan J.L."/>
            <person name="Peng Y."/>
            <person name="Rokas A."/>
            <person name="Rosa C.A."/>
            <person name="Scheuner C."/>
            <person name="Sibirny A.A."/>
            <person name="Slot J.C."/>
            <person name="Stielow J.B."/>
            <person name="Sun H."/>
            <person name="Kurtzman C.P."/>
            <person name="Blackwell M."/>
            <person name="Grigoriev I.V."/>
            <person name="Jeffries T.W."/>
        </authorList>
    </citation>
    <scope>NUCLEOTIDE SEQUENCE [LARGE SCALE GENOMIC DNA]</scope>
    <source>
        <strain evidence="9 10">NRRL Y-11557</strain>
    </source>
</reference>
<dbReference type="Gene3D" id="3.10.450.220">
    <property type="match status" value="1"/>
</dbReference>
<dbReference type="CDD" id="cd21146">
    <property type="entry name" value="Nip7_N_euk"/>
    <property type="match status" value="1"/>
</dbReference>
<accession>A0A1E3Q9J8</accession>
<evidence type="ECO:0000256" key="5">
    <source>
        <dbReference type="ARBA" id="ARBA00023242"/>
    </source>
</evidence>
<dbReference type="GO" id="GO:0005730">
    <property type="term" value="C:nucleolus"/>
    <property type="evidence" value="ECO:0007669"/>
    <property type="project" value="UniProtKB-SubCell"/>
</dbReference>
<dbReference type="PIRSF" id="PIRSF017190">
    <property type="entry name" value="Rbsml_synth_fac_NIP7"/>
    <property type="match status" value="1"/>
</dbReference>
<dbReference type="PROSITE" id="PS50890">
    <property type="entry name" value="PUA"/>
    <property type="match status" value="1"/>
</dbReference>
<evidence type="ECO:0000256" key="1">
    <source>
        <dbReference type="ARBA" id="ARBA00004604"/>
    </source>
</evidence>
<evidence type="ECO:0000256" key="2">
    <source>
        <dbReference type="ARBA" id="ARBA00009895"/>
    </source>
</evidence>
<evidence type="ECO:0000256" key="7">
    <source>
        <dbReference type="PIRNR" id="PIRNR017190"/>
    </source>
</evidence>
<dbReference type="FunFam" id="2.30.130.10:FF:000002">
    <property type="entry name" value="60S ribosome subunit biogenesis protein NIP7 homolog"/>
    <property type="match status" value="1"/>
</dbReference>
<dbReference type="AlphaFoldDB" id="A0A1E3Q9J8"/>
<dbReference type="Proteomes" id="UP000094385">
    <property type="component" value="Unassembled WGS sequence"/>
</dbReference>
<dbReference type="InterPro" id="IPR002478">
    <property type="entry name" value="PUA"/>
</dbReference>
<dbReference type="Gene3D" id="2.30.130.10">
    <property type="entry name" value="PUA domain"/>
    <property type="match status" value="1"/>
</dbReference>
<comment type="function">
    <text evidence="6 7">Required for proper 27S pre-rRNA processing and 60S ribosome subunit assembly.</text>
</comment>
<dbReference type="InterPro" id="IPR005155">
    <property type="entry name" value="UPF0113_PUA"/>
</dbReference>
<dbReference type="SUPFAM" id="SSF88697">
    <property type="entry name" value="PUA domain-like"/>
    <property type="match status" value="1"/>
</dbReference>
<dbReference type="CDD" id="cd21151">
    <property type="entry name" value="PUA_Nip7-like"/>
    <property type="match status" value="1"/>
</dbReference>
<dbReference type="FunFam" id="3.10.450.220:FF:000001">
    <property type="entry name" value="60S ribosome subunit biogenesis protein NIP7 homolog"/>
    <property type="match status" value="1"/>
</dbReference>
<dbReference type="InterPro" id="IPR055359">
    <property type="entry name" value="Nip7_N_euk"/>
</dbReference>
<evidence type="ECO:0000256" key="6">
    <source>
        <dbReference type="ARBA" id="ARBA00054591"/>
    </source>
</evidence>
<keyword evidence="5 7" id="KW-0539">Nucleus</keyword>
<dbReference type="STRING" id="675824.A0A1E3Q9J8"/>
<dbReference type="InterPro" id="IPR016686">
    <property type="entry name" value="Ribosomal_synth_fac_NIP7"/>
</dbReference>
<dbReference type="GO" id="GO:0030687">
    <property type="term" value="C:preribosome, large subunit precursor"/>
    <property type="evidence" value="ECO:0007669"/>
    <property type="project" value="EnsemblFungi"/>
</dbReference>
<dbReference type="InterPro" id="IPR036974">
    <property type="entry name" value="PUA_sf"/>
</dbReference>
<evidence type="ECO:0000313" key="9">
    <source>
        <dbReference type="EMBL" id="ODQ73687.1"/>
    </source>
</evidence>
<protein>
    <recommendedName>
        <fullName evidence="7">60S ribosome subunit biogenesis protein NIP7</fullName>
    </recommendedName>
</protein>
<dbReference type="SMART" id="SM00359">
    <property type="entry name" value="PUA"/>
    <property type="match status" value="1"/>
</dbReference>
<dbReference type="OrthoDB" id="27490at2759"/>
<dbReference type="PANTHER" id="PTHR23415">
    <property type="entry name" value="CYCLIN-DEPENDENT KINASES REGULATORY SUBUNIT/60S RIBOSOME SUBUNIT BIOGENESIS PROTEIN NIP7"/>
    <property type="match status" value="1"/>
</dbReference>
<keyword evidence="4 7" id="KW-0694">RNA-binding</keyword>
<dbReference type="Pfam" id="PF17833">
    <property type="entry name" value="pre-PUA_NIP7"/>
    <property type="match status" value="1"/>
</dbReference>
<dbReference type="Pfam" id="PF03657">
    <property type="entry name" value="UPF0113"/>
    <property type="match status" value="1"/>
</dbReference>
<keyword evidence="3 7" id="KW-0690">Ribosome biogenesis</keyword>
<comment type="subcellular location">
    <subcellularLocation>
        <location evidence="1">Nucleus</location>
        <location evidence="1">Nucleolus</location>
    </subcellularLocation>
</comment>